<dbReference type="GO" id="GO:0005783">
    <property type="term" value="C:endoplasmic reticulum"/>
    <property type="evidence" value="ECO:0007669"/>
    <property type="project" value="TreeGrafter"/>
</dbReference>
<dbReference type="eggNOG" id="KOG1209">
    <property type="taxonomic scope" value="Eukaryota"/>
</dbReference>
<evidence type="ECO:0000313" key="4">
    <source>
        <dbReference type="EMBL" id="CCH41066.1"/>
    </source>
</evidence>
<dbReference type="InterPro" id="IPR036291">
    <property type="entry name" value="NAD(P)-bd_dom_sf"/>
</dbReference>
<dbReference type="EC" id="1.1.-.-" evidence="4"/>
<dbReference type="Gene3D" id="3.40.50.720">
    <property type="entry name" value="NAD(P)-binding Rossmann-like Domain"/>
    <property type="match status" value="1"/>
</dbReference>
<evidence type="ECO:0000313" key="5">
    <source>
        <dbReference type="Proteomes" id="UP000009328"/>
    </source>
</evidence>
<dbReference type="AlphaFoldDB" id="K0KDR5"/>
<proteinExistence type="inferred from homology"/>
<dbReference type="EMBL" id="CAIF01000011">
    <property type="protein sequence ID" value="CCH41066.1"/>
    <property type="molecule type" value="Genomic_DNA"/>
</dbReference>
<dbReference type="PANTHER" id="PTHR44169">
    <property type="entry name" value="NADPH-DEPENDENT 1-ACYLDIHYDROXYACETONE PHOSPHATE REDUCTASE"/>
    <property type="match status" value="1"/>
</dbReference>
<dbReference type="Proteomes" id="UP000009328">
    <property type="component" value="Unassembled WGS sequence"/>
</dbReference>
<dbReference type="GO" id="GO:0019433">
    <property type="term" value="P:triglyceride catabolic process"/>
    <property type="evidence" value="ECO:0007669"/>
    <property type="project" value="TreeGrafter"/>
</dbReference>
<dbReference type="HOGENOM" id="CLU_010194_2_9_1"/>
<protein>
    <submittedName>
        <fullName evidence="4">Dehydrogenase/reductase SDR family member 9</fullName>
        <ecNumber evidence="4">1.1.-.-</ecNumber>
    </submittedName>
</protein>
<dbReference type="SUPFAM" id="SSF51735">
    <property type="entry name" value="NAD(P)-binding Rossmann-fold domains"/>
    <property type="match status" value="1"/>
</dbReference>
<dbReference type="PANTHER" id="PTHR44169:SF6">
    <property type="entry name" value="NADPH-DEPENDENT 1-ACYLDIHYDROXYACETONE PHOSPHATE REDUCTASE"/>
    <property type="match status" value="1"/>
</dbReference>
<dbReference type="InterPro" id="IPR002347">
    <property type="entry name" value="SDR_fam"/>
</dbReference>
<keyword evidence="5" id="KW-1185">Reference proteome</keyword>
<accession>K0KDR5</accession>
<dbReference type="STRING" id="1206466.K0KDR5"/>
<reference evidence="4 5" key="1">
    <citation type="journal article" date="2012" name="Eukaryot. Cell">
        <title>Draft genome sequence of Wickerhamomyces ciferrii NRRL Y-1031 F-60-10.</title>
        <authorList>
            <person name="Schneider J."/>
            <person name="Andrea H."/>
            <person name="Blom J."/>
            <person name="Jaenicke S."/>
            <person name="Ruckert C."/>
            <person name="Schorsch C."/>
            <person name="Szczepanowski R."/>
            <person name="Farwick M."/>
            <person name="Goesmann A."/>
            <person name="Puhler A."/>
            <person name="Schaffer S."/>
            <person name="Tauch A."/>
            <person name="Kohler T."/>
            <person name="Brinkrolf K."/>
        </authorList>
    </citation>
    <scope>NUCLEOTIDE SEQUENCE [LARGE SCALE GENOMIC DNA]</scope>
    <source>
        <strain evidence="5">ATCC 14091 / BCRC 22168 / CBS 111 / JCM 3599 / NBRC 0793 / NRRL Y-1031 F-60-10</strain>
    </source>
</reference>
<comment type="similarity">
    <text evidence="1 3">Belongs to the short-chain dehydrogenases/reductases (SDR) family.</text>
</comment>
<dbReference type="PRINTS" id="PR00081">
    <property type="entry name" value="GDHRDH"/>
</dbReference>
<dbReference type="PRINTS" id="PR00080">
    <property type="entry name" value="SDRFAMILY"/>
</dbReference>
<sequence length="294" mass="32526">MSSSKPKSVFVTGASAGIGYALSIEFAKKGYKVFAGARRLEKLKKLEEYGITIVEFDILNTESINRAKNLISKETDGELDILFNNVGIAPSKNSIFDQDIKELRQGFETNYFGHVEVIQIFQTLILKSKGLVAFTDSVIDLSPAPFTGAYAASKAAFHQLGESLALEVNPLGVKVVQVRTGRVESEIGGTEETPKPSKDSIYYLDEDTNILYADFGDGQKADVYAKNVISDIEKVIRSKSTFYKVVYRGDKASTVGWISWLLPFSVWISNIISFLKLKEPFARVKAKLDHPKSS</sequence>
<dbReference type="GO" id="GO:0004806">
    <property type="term" value="F:triacylglycerol lipase activity"/>
    <property type="evidence" value="ECO:0007669"/>
    <property type="project" value="TreeGrafter"/>
</dbReference>
<evidence type="ECO:0000256" key="3">
    <source>
        <dbReference type="RuleBase" id="RU000363"/>
    </source>
</evidence>
<dbReference type="GO" id="GO:0006654">
    <property type="term" value="P:phosphatidic acid biosynthetic process"/>
    <property type="evidence" value="ECO:0007669"/>
    <property type="project" value="TreeGrafter"/>
</dbReference>
<organism evidence="4 5">
    <name type="scientific">Wickerhamomyces ciferrii (strain ATCC 14091 / BCRC 22168 / CBS 111 / JCM 3599 / NBRC 0793 / NRRL Y-1031 F-60-10)</name>
    <name type="common">Yeast</name>
    <name type="synonym">Pichia ciferrii</name>
    <dbReference type="NCBI Taxonomy" id="1206466"/>
    <lineage>
        <taxon>Eukaryota</taxon>
        <taxon>Fungi</taxon>
        <taxon>Dikarya</taxon>
        <taxon>Ascomycota</taxon>
        <taxon>Saccharomycotina</taxon>
        <taxon>Saccharomycetes</taxon>
        <taxon>Phaffomycetales</taxon>
        <taxon>Wickerhamomycetaceae</taxon>
        <taxon>Wickerhamomyces</taxon>
    </lineage>
</organism>
<comment type="caution">
    <text evidence="4">The sequence shown here is derived from an EMBL/GenBank/DDBJ whole genome shotgun (WGS) entry which is preliminary data.</text>
</comment>
<dbReference type="GO" id="GO:0000140">
    <property type="term" value="F:acylglycerone-phosphate reductase (NADP+) activity"/>
    <property type="evidence" value="ECO:0007669"/>
    <property type="project" value="TreeGrafter"/>
</dbReference>
<keyword evidence="2 4" id="KW-0560">Oxidoreductase</keyword>
<evidence type="ECO:0000256" key="2">
    <source>
        <dbReference type="ARBA" id="ARBA00023002"/>
    </source>
</evidence>
<dbReference type="Pfam" id="PF00106">
    <property type="entry name" value="adh_short"/>
    <property type="match status" value="1"/>
</dbReference>
<gene>
    <name evidence="4" type="ORF">BN7_603</name>
</gene>
<name>K0KDR5_WICCF</name>
<dbReference type="InParanoid" id="K0KDR5"/>
<dbReference type="GO" id="GO:0005811">
    <property type="term" value="C:lipid droplet"/>
    <property type="evidence" value="ECO:0007669"/>
    <property type="project" value="TreeGrafter"/>
</dbReference>
<evidence type="ECO:0000256" key="1">
    <source>
        <dbReference type="ARBA" id="ARBA00006484"/>
    </source>
</evidence>